<dbReference type="Proteomes" id="UP000464954">
    <property type="component" value="Chromosome"/>
</dbReference>
<name>A0A6P1MBL4_9BACT</name>
<evidence type="ECO:0000313" key="3">
    <source>
        <dbReference type="Proteomes" id="UP000464954"/>
    </source>
</evidence>
<protein>
    <submittedName>
        <fullName evidence="2">Uncharacterized protein</fullName>
    </submittedName>
</protein>
<accession>A0A6P1MBL4</accession>
<evidence type="ECO:0000313" key="2">
    <source>
        <dbReference type="EMBL" id="QHI69934.1"/>
    </source>
</evidence>
<dbReference type="AlphaFoldDB" id="A0A6P1MBL4"/>
<keyword evidence="3" id="KW-1185">Reference proteome</keyword>
<feature type="transmembrane region" description="Helical" evidence="1">
    <location>
        <begin position="25"/>
        <end position="45"/>
    </location>
</feature>
<gene>
    <name evidence="2" type="ORF">GT409_10885</name>
</gene>
<keyword evidence="1" id="KW-0812">Transmembrane</keyword>
<sequence>MGRRYGCWNHSNLITPWTEEVWSRFWWWAAVVLPLGTGVVTTIWFTGGVLKHLRRFFSALTAERVDDSDDGAVRLVGPA</sequence>
<reference evidence="2 3" key="1">
    <citation type="submission" date="2020-01" db="EMBL/GenBank/DDBJ databases">
        <title>Ponticoccus aerotolerans gen. nov., sp. nov., an anaerobic bacterium and proposal of Ponticoccusceae fam. nov., Ponticoccusles ord. nov. and Ponticoccuse classis nov. in the phylum Kiritimatiellaeota.</title>
        <authorList>
            <person name="Zhou L.Y."/>
            <person name="Du Z.J."/>
        </authorList>
    </citation>
    <scope>NUCLEOTIDE SEQUENCE [LARGE SCALE GENOMIC DNA]</scope>
    <source>
        <strain evidence="2 3">S-5007</strain>
    </source>
</reference>
<dbReference type="RefSeq" id="WP_160629115.1">
    <property type="nucleotide sequence ID" value="NZ_CP047593.1"/>
</dbReference>
<dbReference type="KEGG" id="taer:GT409_10885"/>
<evidence type="ECO:0000256" key="1">
    <source>
        <dbReference type="SAM" id="Phobius"/>
    </source>
</evidence>
<organism evidence="2 3">
    <name type="scientific">Tichowtungia aerotolerans</name>
    <dbReference type="NCBI Taxonomy" id="2697043"/>
    <lineage>
        <taxon>Bacteria</taxon>
        <taxon>Pseudomonadati</taxon>
        <taxon>Kiritimatiellota</taxon>
        <taxon>Tichowtungiia</taxon>
        <taxon>Tichowtungiales</taxon>
        <taxon>Tichowtungiaceae</taxon>
        <taxon>Tichowtungia</taxon>
    </lineage>
</organism>
<dbReference type="EMBL" id="CP047593">
    <property type="protein sequence ID" value="QHI69934.1"/>
    <property type="molecule type" value="Genomic_DNA"/>
</dbReference>
<keyword evidence="1" id="KW-1133">Transmembrane helix</keyword>
<proteinExistence type="predicted"/>
<keyword evidence="1" id="KW-0472">Membrane</keyword>